<feature type="region of interest" description="Disordered" evidence="5">
    <location>
        <begin position="154"/>
        <end position="198"/>
    </location>
</feature>
<evidence type="ECO:0000256" key="2">
    <source>
        <dbReference type="ARBA" id="ARBA00022679"/>
    </source>
</evidence>
<dbReference type="GO" id="GO:0008146">
    <property type="term" value="F:sulfotransferase activity"/>
    <property type="evidence" value="ECO:0007669"/>
    <property type="project" value="InterPro"/>
</dbReference>
<accession>A0AB34HX09</accession>
<keyword evidence="2 4" id="KW-0808">Transferase</keyword>
<dbReference type="EMBL" id="JAIQCJ010000554">
    <property type="protein sequence ID" value="KAJ8795510.1"/>
    <property type="molecule type" value="Genomic_DNA"/>
</dbReference>
<protein>
    <recommendedName>
        <fullName evidence="4">Sulfotransferase</fullName>
        <ecNumber evidence="4">2.8.2.-</ecNumber>
    </recommendedName>
</protein>
<dbReference type="Proteomes" id="UP001159641">
    <property type="component" value="Unassembled WGS sequence"/>
</dbReference>
<evidence type="ECO:0000256" key="3">
    <source>
        <dbReference type="ARBA" id="ARBA00048219"/>
    </source>
</evidence>
<comment type="similarity">
    <text evidence="1 4">Belongs to the sulfotransferase 1 family.</text>
</comment>
<evidence type="ECO:0000313" key="7">
    <source>
        <dbReference type="EMBL" id="KAJ8795510.1"/>
    </source>
</evidence>
<dbReference type="AlphaFoldDB" id="A0AB34HX09"/>
<organism evidence="7 8">
    <name type="scientific">Eschrichtius robustus</name>
    <name type="common">California gray whale</name>
    <name type="synonym">Eschrichtius gibbosus</name>
    <dbReference type="NCBI Taxonomy" id="9764"/>
    <lineage>
        <taxon>Eukaryota</taxon>
        <taxon>Metazoa</taxon>
        <taxon>Chordata</taxon>
        <taxon>Craniata</taxon>
        <taxon>Vertebrata</taxon>
        <taxon>Euteleostomi</taxon>
        <taxon>Mammalia</taxon>
        <taxon>Eutheria</taxon>
        <taxon>Laurasiatheria</taxon>
        <taxon>Artiodactyla</taxon>
        <taxon>Whippomorpha</taxon>
        <taxon>Cetacea</taxon>
        <taxon>Mysticeti</taxon>
        <taxon>Eschrichtiidae</taxon>
        <taxon>Eschrichtius</taxon>
    </lineage>
</organism>
<dbReference type="Pfam" id="PF00685">
    <property type="entry name" value="Sulfotransfer_1"/>
    <property type="match status" value="1"/>
</dbReference>
<dbReference type="PANTHER" id="PTHR11783">
    <property type="entry name" value="SULFOTRANSFERASE SULT"/>
    <property type="match status" value="1"/>
</dbReference>
<sequence length="198" mass="22205">MVKIIREPESFEEYSEWFLQGNVLYGLWFDHVHNWLQVKGKENFLVISYEELQQDIQASVETLSHFLGKKLSPEELNAVLKNVSFKTMKDNKVSSCSLSPDIFMDQSKGFMRKGQCGSGVSKTVRQEALSPDDNDVRALEARRVVPVATWTTESKLSHVGQDENSLTLPASPLPKLPHLSAEPPTPSPSHPVGKEKAK</sequence>
<dbReference type="InterPro" id="IPR000863">
    <property type="entry name" value="Sulfotransferase_dom"/>
</dbReference>
<evidence type="ECO:0000259" key="6">
    <source>
        <dbReference type="Pfam" id="PF00685"/>
    </source>
</evidence>
<feature type="domain" description="Sulfotransferase" evidence="6">
    <location>
        <begin position="2"/>
        <end position="118"/>
    </location>
</feature>
<proteinExistence type="inferred from homology"/>
<evidence type="ECO:0000256" key="5">
    <source>
        <dbReference type="SAM" id="MobiDB-lite"/>
    </source>
</evidence>
<comment type="caution">
    <text evidence="7">The sequence shown here is derived from an EMBL/GenBank/DDBJ whole genome shotgun (WGS) entry which is preliminary data.</text>
</comment>
<gene>
    <name evidence="7" type="ORF">J1605_002822</name>
</gene>
<dbReference type="Gene3D" id="3.40.50.300">
    <property type="entry name" value="P-loop containing nucleotide triphosphate hydrolases"/>
    <property type="match status" value="1"/>
</dbReference>
<reference evidence="7 8" key="1">
    <citation type="submission" date="2022-11" db="EMBL/GenBank/DDBJ databases">
        <title>Whole genome sequence of Eschrichtius robustus ER-17-0199.</title>
        <authorList>
            <person name="Bruniche-Olsen A."/>
            <person name="Black A.N."/>
            <person name="Fields C.J."/>
            <person name="Walden K."/>
            <person name="Dewoody J.A."/>
        </authorList>
    </citation>
    <scope>NUCLEOTIDE SEQUENCE [LARGE SCALE GENOMIC DNA]</scope>
    <source>
        <strain evidence="7">ER-17-0199</strain>
        <tissue evidence="7">Blubber</tissue>
    </source>
</reference>
<evidence type="ECO:0000256" key="1">
    <source>
        <dbReference type="ARBA" id="ARBA00005771"/>
    </source>
</evidence>
<dbReference type="InterPro" id="IPR027417">
    <property type="entry name" value="P-loop_NTPase"/>
</dbReference>
<keyword evidence="8" id="KW-1185">Reference proteome</keyword>
<evidence type="ECO:0000313" key="8">
    <source>
        <dbReference type="Proteomes" id="UP001159641"/>
    </source>
</evidence>
<name>A0AB34HX09_ESCRO</name>
<evidence type="ECO:0000256" key="4">
    <source>
        <dbReference type="RuleBase" id="RU361155"/>
    </source>
</evidence>
<dbReference type="SUPFAM" id="SSF52540">
    <property type="entry name" value="P-loop containing nucleoside triphosphate hydrolases"/>
    <property type="match status" value="1"/>
</dbReference>
<comment type="catalytic activity">
    <reaction evidence="3">
        <text>4-ethylphenol + 3'-phosphoadenylyl sulfate = 4-ethylphenyl sulfate + adenosine 3',5'-bisphosphate + H(+)</text>
        <dbReference type="Rhea" id="RHEA:70607"/>
        <dbReference type="ChEBI" id="CHEBI:15378"/>
        <dbReference type="ChEBI" id="CHEBI:49584"/>
        <dbReference type="ChEBI" id="CHEBI:58339"/>
        <dbReference type="ChEBI" id="CHEBI:58343"/>
        <dbReference type="ChEBI" id="CHEBI:133681"/>
    </reaction>
    <physiologicalReaction direction="left-to-right" evidence="3">
        <dbReference type="Rhea" id="RHEA:70608"/>
    </physiologicalReaction>
</comment>
<dbReference type="EC" id="2.8.2.-" evidence="4"/>